<dbReference type="VEuPathDB" id="FungiDB:SPRG_18655"/>
<dbReference type="OrthoDB" id="414175at2759"/>
<evidence type="ECO:0000313" key="2">
    <source>
        <dbReference type="Proteomes" id="UP000030745"/>
    </source>
</evidence>
<dbReference type="RefSeq" id="XP_012213483.1">
    <property type="nucleotide sequence ID" value="XM_012358093.1"/>
</dbReference>
<accession>A0A067BGE8</accession>
<dbReference type="STRING" id="695850.A0A067BGE8"/>
<sequence>MYHRGVVPTDTRDSLHRERFHQYSPEQVYYWPDDVNDFDHWNYASIYDAQNWFSDHIGIGWRNGVRLVDAATTNADDGVRGTRLAALTDGVMTFNKSLLDITDALQTYAATHIFGVIAPGPPVYYKYTTLRAATMRRKRRVTASHT</sequence>
<reference evidence="1 2" key="1">
    <citation type="journal article" date="2013" name="PLoS Genet.">
        <title>Distinctive expansion of potential virulence genes in the genome of the oomycete fish pathogen Saprolegnia parasitica.</title>
        <authorList>
            <person name="Jiang R.H."/>
            <person name="de Bruijn I."/>
            <person name="Haas B.J."/>
            <person name="Belmonte R."/>
            <person name="Lobach L."/>
            <person name="Christie J."/>
            <person name="van den Ackerveken G."/>
            <person name="Bottin A."/>
            <person name="Bulone V."/>
            <person name="Diaz-Moreno S.M."/>
            <person name="Dumas B."/>
            <person name="Fan L."/>
            <person name="Gaulin E."/>
            <person name="Govers F."/>
            <person name="Grenville-Briggs L.J."/>
            <person name="Horner N.R."/>
            <person name="Levin J.Z."/>
            <person name="Mammella M."/>
            <person name="Meijer H.J."/>
            <person name="Morris P."/>
            <person name="Nusbaum C."/>
            <person name="Oome S."/>
            <person name="Phillips A.J."/>
            <person name="van Rooyen D."/>
            <person name="Rzeszutek E."/>
            <person name="Saraiva M."/>
            <person name="Secombes C.J."/>
            <person name="Seidl M.F."/>
            <person name="Snel B."/>
            <person name="Stassen J.H."/>
            <person name="Sykes S."/>
            <person name="Tripathy S."/>
            <person name="van den Berg H."/>
            <person name="Vega-Arreguin J.C."/>
            <person name="Wawra S."/>
            <person name="Young S.K."/>
            <person name="Zeng Q."/>
            <person name="Dieguez-Uribeondo J."/>
            <person name="Russ C."/>
            <person name="Tyler B.M."/>
            <person name="van West P."/>
        </authorList>
    </citation>
    <scope>NUCLEOTIDE SEQUENCE [LARGE SCALE GENOMIC DNA]</scope>
    <source>
        <strain evidence="1 2">CBS 223.65</strain>
    </source>
</reference>
<organism evidence="1 2">
    <name type="scientific">Saprolegnia parasitica (strain CBS 223.65)</name>
    <dbReference type="NCBI Taxonomy" id="695850"/>
    <lineage>
        <taxon>Eukaryota</taxon>
        <taxon>Sar</taxon>
        <taxon>Stramenopiles</taxon>
        <taxon>Oomycota</taxon>
        <taxon>Saprolegniomycetes</taxon>
        <taxon>Saprolegniales</taxon>
        <taxon>Saprolegniaceae</taxon>
        <taxon>Saprolegnia</taxon>
    </lineage>
</organism>
<proteinExistence type="predicted"/>
<name>A0A067BGE8_SAPPC</name>
<evidence type="ECO:0000313" key="1">
    <source>
        <dbReference type="EMBL" id="KDO15810.1"/>
    </source>
</evidence>
<dbReference type="Proteomes" id="UP000030745">
    <property type="component" value="Unassembled WGS sequence"/>
</dbReference>
<dbReference type="EMBL" id="KK584548">
    <property type="protein sequence ID" value="KDO15810.1"/>
    <property type="molecule type" value="Genomic_DNA"/>
</dbReference>
<dbReference type="AlphaFoldDB" id="A0A067BGE8"/>
<dbReference type="GeneID" id="24140177"/>
<protein>
    <submittedName>
        <fullName evidence="1">Uncharacterized protein</fullName>
    </submittedName>
</protein>
<dbReference type="KEGG" id="spar:SPRG_18655"/>
<keyword evidence="2" id="KW-1185">Reference proteome</keyword>
<gene>
    <name evidence="1" type="ORF">SPRG_18655</name>
</gene>